<evidence type="ECO:0000259" key="1">
    <source>
        <dbReference type="PROSITE" id="PS50883"/>
    </source>
</evidence>
<sequence>MSETSSLNLLKDIPIDVLKLDKGLFRQDKSTQKEHIILESIVDMAHKLDMKVVAEGVENIYQVNFLNMID</sequence>
<organism evidence="2 3">
    <name type="scientific">Selenobaculum gibii</name>
    <dbReference type="NCBI Taxonomy" id="3054208"/>
    <lineage>
        <taxon>Bacteria</taxon>
        <taxon>Bacillati</taxon>
        <taxon>Bacillota</taxon>
        <taxon>Negativicutes</taxon>
        <taxon>Selenomonadales</taxon>
        <taxon>Selenomonadaceae</taxon>
        <taxon>Selenobaculum</taxon>
    </lineage>
</organism>
<keyword evidence="3" id="KW-1185">Reference proteome</keyword>
<dbReference type="InterPro" id="IPR035919">
    <property type="entry name" value="EAL_sf"/>
</dbReference>
<evidence type="ECO:0000313" key="3">
    <source>
        <dbReference type="Proteomes" id="UP001243623"/>
    </source>
</evidence>
<dbReference type="InterPro" id="IPR001633">
    <property type="entry name" value="EAL_dom"/>
</dbReference>
<protein>
    <submittedName>
        <fullName evidence="2">EAL domain-containing protein</fullName>
    </submittedName>
</protein>
<dbReference type="InterPro" id="IPR050706">
    <property type="entry name" value="Cyclic-di-GMP_PDE-like"/>
</dbReference>
<dbReference type="EMBL" id="CP120678">
    <property type="protein sequence ID" value="WIW70186.1"/>
    <property type="molecule type" value="Genomic_DNA"/>
</dbReference>
<dbReference type="PANTHER" id="PTHR33121">
    <property type="entry name" value="CYCLIC DI-GMP PHOSPHODIESTERASE PDEF"/>
    <property type="match status" value="1"/>
</dbReference>
<proteinExistence type="predicted"/>
<dbReference type="GO" id="GO:0071111">
    <property type="term" value="F:cyclic-guanylate-specific phosphodiesterase activity"/>
    <property type="evidence" value="ECO:0007669"/>
    <property type="project" value="InterPro"/>
</dbReference>
<accession>A0A9Y2ESC4</accession>
<evidence type="ECO:0000313" key="2">
    <source>
        <dbReference type="EMBL" id="WIW70186.1"/>
    </source>
</evidence>
<reference evidence="2" key="1">
    <citation type="submission" date="2023-03" db="EMBL/GenBank/DDBJ databases">
        <title>Selenobaculum gbiensis gen. nov. sp. nov., a new bacterium isolated from the gut microbiota of IBD patient.</title>
        <authorList>
            <person name="Yeo S."/>
            <person name="Park H."/>
            <person name="Huh C.S."/>
        </authorList>
    </citation>
    <scope>NUCLEOTIDE SEQUENCE</scope>
    <source>
        <strain evidence="2">ICN-92133</strain>
    </source>
</reference>
<dbReference type="SUPFAM" id="SSF141868">
    <property type="entry name" value="EAL domain-like"/>
    <property type="match status" value="1"/>
</dbReference>
<dbReference type="Gene3D" id="3.20.20.450">
    <property type="entry name" value="EAL domain"/>
    <property type="match status" value="1"/>
</dbReference>
<name>A0A9Y2ESC4_9FIRM</name>
<dbReference type="Pfam" id="PF00563">
    <property type="entry name" value="EAL"/>
    <property type="match status" value="1"/>
</dbReference>
<dbReference type="PANTHER" id="PTHR33121:SF71">
    <property type="entry name" value="OXYGEN SENSOR PROTEIN DOSP"/>
    <property type="match status" value="1"/>
</dbReference>
<dbReference type="RefSeq" id="WP_309320353.1">
    <property type="nucleotide sequence ID" value="NZ_CP120678.1"/>
</dbReference>
<dbReference type="Proteomes" id="UP001243623">
    <property type="component" value="Chromosome"/>
</dbReference>
<dbReference type="AlphaFoldDB" id="A0A9Y2ESC4"/>
<dbReference type="PROSITE" id="PS50883">
    <property type="entry name" value="EAL"/>
    <property type="match status" value="1"/>
</dbReference>
<dbReference type="KEGG" id="sgbi:P3F81_09835"/>
<feature type="domain" description="EAL" evidence="1">
    <location>
        <begin position="1"/>
        <end position="70"/>
    </location>
</feature>
<gene>
    <name evidence="2" type="ORF">P3F81_09835</name>
</gene>